<gene>
    <name evidence="1" type="ORF">KC19_1G140500</name>
</gene>
<reference evidence="1" key="1">
    <citation type="submission" date="2020-06" db="EMBL/GenBank/DDBJ databases">
        <title>WGS assembly of Ceratodon purpureus strain R40.</title>
        <authorList>
            <person name="Carey S.B."/>
            <person name="Jenkins J."/>
            <person name="Shu S."/>
            <person name="Lovell J.T."/>
            <person name="Sreedasyam A."/>
            <person name="Maumus F."/>
            <person name="Tiley G.P."/>
            <person name="Fernandez-Pozo N."/>
            <person name="Barry K."/>
            <person name="Chen C."/>
            <person name="Wang M."/>
            <person name="Lipzen A."/>
            <person name="Daum C."/>
            <person name="Saski C.A."/>
            <person name="Payton A.C."/>
            <person name="Mcbreen J.C."/>
            <person name="Conrad R.E."/>
            <person name="Kollar L.M."/>
            <person name="Olsson S."/>
            <person name="Huttunen S."/>
            <person name="Landis J.B."/>
            <person name="Wickett N.J."/>
            <person name="Johnson M.G."/>
            <person name="Rensing S.A."/>
            <person name="Grimwood J."/>
            <person name="Schmutz J."/>
            <person name="Mcdaniel S.F."/>
        </authorList>
    </citation>
    <scope>NUCLEOTIDE SEQUENCE</scope>
    <source>
        <strain evidence="1">R40</strain>
    </source>
</reference>
<dbReference type="AlphaFoldDB" id="A0A8T0J6Z1"/>
<evidence type="ECO:0000313" key="1">
    <source>
        <dbReference type="EMBL" id="KAG0590982.1"/>
    </source>
</evidence>
<accession>A0A8T0J6Z1</accession>
<sequence length="135" mass="15015">MTSVFNLEFWTTVMADHTISIDSDCWFFCIVLIGSVFCAVVRLEMGGGIGNSASVVEFMVRYGVGPELVHVRIGLQLHPDCSSSKMSHAEWLTVVVESSRPRNPGSDPLLRRLLARSGRKCERVNLRLLDLCYPG</sequence>
<organism evidence="1 2">
    <name type="scientific">Ceratodon purpureus</name>
    <name type="common">Fire moss</name>
    <name type="synonym">Dicranum purpureum</name>
    <dbReference type="NCBI Taxonomy" id="3225"/>
    <lineage>
        <taxon>Eukaryota</taxon>
        <taxon>Viridiplantae</taxon>
        <taxon>Streptophyta</taxon>
        <taxon>Embryophyta</taxon>
        <taxon>Bryophyta</taxon>
        <taxon>Bryophytina</taxon>
        <taxon>Bryopsida</taxon>
        <taxon>Dicranidae</taxon>
        <taxon>Pseudoditrichales</taxon>
        <taxon>Ditrichaceae</taxon>
        <taxon>Ceratodon</taxon>
    </lineage>
</organism>
<dbReference type="EMBL" id="CM026421">
    <property type="protein sequence ID" value="KAG0590982.1"/>
    <property type="molecule type" value="Genomic_DNA"/>
</dbReference>
<dbReference type="Proteomes" id="UP000822688">
    <property type="component" value="Chromosome 1"/>
</dbReference>
<proteinExistence type="predicted"/>
<comment type="caution">
    <text evidence="1">The sequence shown here is derived from an EMBL/GenBank/DDBJ whole genome shotgun (WGS) entry which is preliminary data.</text>
</comment>
<protein>
    <submittedName>
        <fullName evidence="1">Uncharacterized protein</fullName>
    </submittedName>
</protein>
<name>A0A8T0J6Z1_CERPU</name>
<keyword evidence="2" id="KW-1185">Reference proteome</keyword>
<evidence type="ECO:0000313" key="2">
    <source>
        <dbReference type="Proteomes" id="UP000822688"/>
    </source>
</evidence>